<dbReference type="GO" id="GO:0051607">
    <property type="term" value="P:defense response to virus"/>
    <property type="evidence" value="ECO:0007669"/>
    <property type="project" value="UniProtKB-UniRule"/>
</dbReference>
<comment type="subunit">
    <text evidence="9 10">Homodimer, forms a heterotetramer with a Cas2 homodimer.</text>
</comment>
<evidence type="ECO:0000256" key="2">
    <source>
        <dbReference type="ARBA" id="ARBA00022723"/>
    </source>
</evidence>
<keyword evidence="7 10" id="KW-0238">DNA-binding</keyword>
<reference evidence="11 12" key="1">
    <citation type="submission" date="2016-11" db="EMBL/GenBank/DDBJ databases">
        <authorList>
            <person name="Jaros S."/>
            <person name="Januszkiewicz K."/>
            <person name="Wedrychowicz H."/>
        </authorList>
    </citation>
    <scope>NUCLEOTIDE SEQUENCE [LARGE SCALE GENOMIC DNA]</scope>
    <source>
        <strain evidence="11 12">HD4</strain>
    </source>
</reference>
<evidence type="ECO:0000256" key="5">
    <source>
        <dbReference type="ARBA" id="ARBA00022842"/>
    </source>
</evidence>
<dbReference type="HAMAP" id="MF_01470">
    <property type="entry name" value="Cas1"/>
    <property type="match status" value="1"/>
</dbReference>
<keyword evidence="3 10" id="KW-0255">Endonuclease</keyword>
<evidence type="ECO:0000256" key="4">
    <source>
        <dbReference type="ARBA" id="ARBA00022801"/>
    </source>
</evidence>
<feature type="binding site" evidence="10">
    <location>
        <position position="214"/>
    </location>
    <ligand>
        <name>Mn(2+)</name>
        <dbReference type="ChEBI" id="CHEBI:29035"/>
    </ligand>
</feature>
<dbReference type="Pfam" id="PF01867">
    <property type="entry name" value="Cas_Cas1"/>
    <property type="match status" value="1"/>
</dbReference>
<evidence type="ECO:0000256" key="1">
    <source>
        <dbReference type="ARBA" id="ARBA00022722"/>
    </source>
</evidence>
<evidence type="ECO:0000256" key="9">
    <source>
        <dbReference type="ARBA" id="ARBA00038592"/>
    </source>
</evidence>
<keyword evidence="6 10" id="KW-0051">Antiviral defense</keyword>
<dbReference type="GO" id="GO:0043571">
    <property type="term" value="P:maintenance of CRISPR repeat elements"/>
    <property type="evidence" value="ECO:0007669"/>
    <property type="project" value="UniProtKB-UniRule"/>
</dbReference>
<dbReference type="Gene3D" id="3.100.10.20">
    <property type="entry name" value="CRISPR-associated endonuclease Cas1, N-terminal domain"/>
    <property type="match status" value="1"/>
</dbReference>
<dbReference type="RefSeq" id="WP_081371845.1">
    <property type="nucleotide sequence ID" value="NZ_FRBC01000005.1"/>
</dbReference>
<dbReference type="GO" id="GO:0016787">
    <property type="term" value="F:hydrolase activity"/>
    <property type="evidence" value="ECO:0007669"/>
    <property type="project" value="UniProtKB-KW"/>
</dbReference>
<dbReference type="GO" id="GO:0003677">
    <property type="term" value="F:DNA binding"/>
    <property type="evidence" value="ECO:0007669"/>
    <property type="project" value="UniProtKB-KW"/>
</dbReference>
<dbReference type="EMBL" id="FRBC01000005">
    <property type="protein sequence ID" value="SHK47856.1"/>
    <property type="molecule type" value="Genomic_DNA"/>
</dbReference>
<organism evidence="11 12">
    <name type="scientific">Selenomonas ruminantium</name>
    <dbReference type="NCBI Taxonomy" id="971"/>
    <lineage>
        <taxon>Bacteria</taxon>
        <taxon>Bacillati</taxon>
        <taxon>Bacillota</taxon>
        <taxon>Negativicutes</taxon>
        <taxon>Selenomonadales</taxon>
        <taxon>Selenomonadaceae</taxon>
        <taxon>Selenomonas</taxon>
    </lineage>
</organism>
<dbReference type="Proteomes" id="UP000184263">
    <property type="component" value="Unassembled WGS sequence"/>
</dbReference>
<keyword evidence="1 10" id="KW-0540">Nuclease</keyword>
<keyword evidence="2 10" id="KW-0479">Metal-binding</keyword>
<keyword evidence="4 10" id="KW-0378">Hydrolase</keyword>
<dbReference type="OrthoDB" id="9803119at2"/>
<evidence type="ECO:0000313" key="11">
    <source>
        <dbReference type="EMBL" id="SHK47856.1"/>
    </source>
</evidence>
<feature type="binding site" evidence="10">
    <location>
        <position position="143"/>
    </location>
    <ligand>
        <name>Mn(2+)</name>
        <dbReference type="ChEBI" id="CHEBI:29035"/>
    </ligand>
</feature>
<dbReference type="Gene3D" id="1.20.120.920">
    <property type="entry name" value="CRISPR-associated endonuclease Cas1, C-terminal domain"/>
    <property type="match status" value="1"/>
</dbReference>
<dbReference type="PANTHER" id="PTHR34353:SF2">
    <property type="entry name" value="CRISPR-ASSOCIATED ENDONUCLEASE CAS1 1"/>
    <property type="match status" value="1"/>
</dbReference>
<dbReference type="InterPro" id="IPR002729">
    <property type="entry name" value="CRISPR-assoc_Cas1"/>
</dbReference>
<dbReference type="EC" id="3.1.-.-" evidence="10"/>
<dbReference type="GO" id="GO:0004520">
    <property type="term" value="F:DNA endonuclease activity"/>
    <property type="evidence" value="ECO:0007669"/>
    <property type="project" value="InterPro"/>
</dbReference>
<dbReference type="InterPro" id="IPR050646">
    <property type="entry name" value="Cas1"/>
</dbReference>
<evidence type="ECO:0000256" key="3">
    <source>
        <dbReference type="ARBA" id="ARBA00022759"/>
    </source>
</evidence>
<keyword evidence="5 10" id="KW-0460">Magnesium</keyword>
<dbReference type="NCBIfam" id="TIGR03639">
    <property type="entry name" value="cas1_NMENI"/>
    <property type="match status" value="1"/>
</dbReference>
<dbReference type="GO" id="GO:0046872">
    <property type="term" value="F:metal ion binding"/>
    <property type="evidence" value="ECO:0007669"/>
    <property type="project" value="UniProtKB-UniRule"/>
</dbReference>
<evidence type="ECO:0000256" key="6">
    <source>
        <dbReference type="ARBA" id="ARBA00023118"/>
    </source>
</evidence>
<gene>
    <name evidence="10" type="primary">cas1</name>
    <name evidence="11" type="ORF">SAMN05216582_10556</name>
</gene>
<comment type="similarity">
    <text evidence="10">Belongs to the CRISPR-associated endonuclease Cas1 family.</text>
</comment>
<evidence type="ECO:0000256" key="7">
    <source>
        <dbReference type="ARBA" id="ARBA00023125"/>
    </source>
</evidence>
<dbReference type="PANTHER" id="PTHR34353">
    <property type="entry name" value="CRISPR-ASSOCIATED ENDONUCLEASE CAS1 1"/>
    <property type="match status" value="1"/>
</dbReference>
<dbReference type="InterPro" id="IPR042206">
    <property type="entry name" value="CRISPR-assoc_Cas1_C"/>
</dbReference>
<dbReference type="InterPro" id="IPR042211">
    <property type="entry name" value="CRISPR-assoc_Cas1_N"/>
</dbReference>
<proteinExistence type="inferred from homology"/>
<protein>
    <recommendedName>
        <fullName evidence="10">CRISPR-associated endonuclease Cas1</fullName>
        <ecNumber evidence="10">3.1.-.-</ecNumber>
    </recommendedName>
</protein>
<evidence type="ECO:0000256" key="8">
    <source>
        <dbReference type="ARBA" id="ARBA00023211"/>
    </source>
</evidence>
<sequence>MYQQVIIDSRAKIYQRNHQLCVNTGEVYHIPIEDIDTIVIANRESSITVACLDSLVENGSSVLICGKNYMPEGILLPFGAYSRRLRMIKYQIGQGKPAVKQLWKMIVQRKIANQGRCLTLAGKQDCVSAMVDRVQSGDKGNVESIAAARYFKALFGSSFVRHDMDIVNSMLDYGYAILRSAIARYLAAYGFEPCLGIHHHSEVNAFNLADDLIEPFRPLVDLYASQKGGMEVGELPQSVRQELVGLLSVNVLMGKERVSVSNAVERVVQGLARWYQDAAEQLVLPQLLPLSLHNYE</sequence>
<accession>A0A1M6ST74</accession>
<name>A0A1M6ST74_SELRU</name>
<evidence type="ECO:0000313" key="12">
    <source>
        <dbReference type="Proteomes" id="UP000184263"/>
    </source>
</evidence>
<dbReference type="AlphaFoldDB" id="A0A1M6ST74"/>
<evidence type="ECO:0000256" key="10">
    <source>
        <dbReference type="HAMAP-Rule" id="MF_01470"/>
    </source>
</evidence>
<comment type="function">
    <text evidence="10">CRISPR (clustered regularly interspaced short palindromic repeat), is an adaptive immune system that provides protection against mobile genetic elements (viruses, transposable elements and conjugative plasmids). CRISPR clusters contain spacers, sequences complementary to antecedent mobile elements, and target invading nucleic acids. CRISPR clusters are transcribed and processed into CRISPR RNA (crRNA). Acts as a dsDNA endonuclease. Involved in the integration of spacer DNA into the CRISPR cassette.</text>
</comment>
<keyword evidence="8 10" id="KW-0464">Manganese</keyword>
<feature type="binding site" evidence="10">
    <location>
        <position position="199"/>
    </location>
    <ligand>
        <name>Mn(2+)</name>
        <dbReference type="ChEBI" id="CHEBI:29035"/>
    </ligand>
</feature>
<dbReference type="InterPro" id="IPR019855">
    <property type="entry name" value="CRISPR-assoc_Cas1_NMENI"/>
</dbReference>
<comment type="cofactor">
    <cofactor evidence="10">
        <name>Mg(2+)</name>
        <dbReference type="ChEBI" id="CHEBI:18420"/>
    </cofactor>
    <cofactor evidence="10">
        <name>Mn(2+)</name>
        <dbReference type="ChEBI" id="CHEBI:29035"/>
    </cofactor>
</comment>